<dbReference type="SUPFAM" id="SSF49899">
    <property type="entry name" value="Concanavalin A-like lectins/glucanases"/>
    <property type="match status" value="1"/>
</dbReference>
<accession>A0A8H4PPU8</accession>
<dbReference type="EMBL" id="JAAVMX010000005">
    <property type="protein sequence ID" value="KAF4508230.1"/>
    <property type="molecule type" value="Genomic_DNA"/>
</dbReference>
<keyword evidence="1" id="KW-0732">Signal</keyword>
<comment type="caution">
    <text evidence="3">The sequence shown here is derived from an EMBL/GenBank/DDBJ whole genome shotgun (WGS) entry which is preliminary data.</text>
</comment>
<feature type="chain" id="PRO_5034508626" description="Alginate lyase 2 domain-containing protein" evidence="1">
    <location>
        <begin position="21"/>
        <end position="228"/>
    </location>
</feature>
<dbReference type="AlphaFoldDB" id="A0A8H4PPU8"/>
<feature type="signal peptide" evidence="1">
    <location>
        <begin position="1"/>
        <end position="20"/>
    </location>
</feature>
<dbReference type="InterPro" id="IPR013320">
    <property type="entry name" value="ConA-like_dom_sf"/>
</dbReference>
<dbReference type="Proteomes" id="UP000557566">
    <property type="component" value="Unassembled WGS sequence"/>
</dbReference>
<evidence type="ECO:0000256" key="1">
    <source>
        <dbReference type="SAM" id="SignalP"/>
    </source>
</evidence>
<evidence type="ECO:0000313" key="3">
    <source>
        <dbReference type="EMBL" id="KAF4508230.1"/>
    </source>
</evidence>
<keyword evidence="4" id="KW-1185">Reference proteome</keyword>
<feature type="domain" description="Alginate lyase 2" evidence="2">
    <location>
        <begin position="31"/>
        <end position="222"/>
    </location>
</feature>
<dbReference type="Pfam" id="PF08787">
    <property type="entry name" value="Alginate_lyase2"/>
    <property type="match status" value="1"/>
</dbReference>
<organism evidence="3 4">
    <name type="scientific">Ophiocordyceps sinensis</name>
    <dbReference type="NCBI Taxonomy" id="72228"/>
    <lineage>
        <taxon>Eukaryota</taxon>
        <taxon>Fungi</taxon>
        <taxon>Dikarya</taxon>
        <taxon>Ascomycota</taxon>
        <taxon>Pezizomycotina</taxon>
        <taxon>Sordariomycetes</taxon>
        <taxon>Hypocreomycetidae</taxon>
        <taxon>Hypocreales</taxon>
        <taxon>Ophiocordycipitaceae</taxon>
        <taxon>Ophiocordyceps</taxon>
    </lineage>
</organism>
<dbReference type="Gene3D" id="2.60.120.200">
    <property type="match status" value="1"/>
</dbReference>
<protein>
    <recommendedName>
        <fullName evidence="2">Alginate lyase 2 domain-containing protein</fullName>
    </recommendedName>
</protein>
<dbReference type="InterPro" id="IPR014895">
    <property type="entry name" value="Alginate_lyase_2"/>
</dbReference>
<proteinExistence type="predicted"/>
<sequence length="228" mass="24797">MPLRNPILLVWAIGLGAAIALDRHCAPGGNFDLAHWSLQLPYGDGGNIRTIKSQDLQGRDGFTGTTFYTDRTTGQMVLTAPGNPNITGCTTTSGSIHCRTELRQVHRSNGRNIWWSPRGINGLKVKMTVVKPDDGTRGTVIGQVFASGPLAEMYYSQRGEIVVGVKAGPGERQTIVGVGHVAVGTQFTYELSYSNNVLFVTINRKRTRLDTSGYDSPPSYFKVLPQSK</sequence>
<reference evidence="3 4" key="1">
    <citation type="journal article" date="2020" name="Genome Biol. Evol.">
        <title>A new high-quality draft genome assembly of the Chinese cordyceps Ophiocordyceps sinensis.</title>
        <authorList>
            <person name="Shu R."/>
            <person name="Zhang J."/>
            <person name="Meng Q."/>
            <person name="Zhang H."/>
            <person name="Zhou G."/>
            <person name="Li M."/>
            <person name="Wu P."/>
            <person name="Zhao Y."/>
            <person name="Chen C."/>
            <person name="Qin Q."/>
        </authorList>
    </citation>
    <scope>NUCLEOTIDE SEQUENCE [LARGE SCALE GENOMIC DNA]</scope>
    <source>
        <strain evidence="3 4">IOZ07</strain>
    </source>
</reference>
<dbReference type="OrthoDB" id="407355at2759"/>
<gene>
    <name evidence="3" type="ORF">G6O67_004637</name>
</gene>
<evidence type="ECO:0000313" key="4">
    <source>
        <dbReference type="Proteomes" id="UP000557566"/>
    </source>
</evidence>
<name>A0A8H4PPU8_9HYPO</name>
<evidence type="ECO:0000259" key="2">
    <source>
        <dbReference type="Pfam" id="PF08787"/>
    </source>
</evidence>